<evidence type="ECO:0000313" key="1">
    <source>
        <dbReference type="EMBL" id="DAA02984.1"/>
    </source>
</evidence>
<proteinExistence type="predicted"/>
<protein>
    <submittedName>
        <fullName evidence="1">HDC10120</fullName>
    </submittedName>
</protein>
<name>Q6IL77_DROME</name>
<reference evidence="1" key="1">
    <citation type="journal article" date="2003" name="Genome Biol.">
        <title>An integrated gene annotation and transcriptional profiling approach towards the full gene content of the Drosophila genome.</title>
        <authorList>
            <person name="Hild M."/>
            <person name="Beckmann B."/>
            <person name="Haas S.A."/>
            <person name="Koch B."/>
            <person name="Solovyev V."/>
            <person name="Busold C."/>
            <person name="Fellenberg K."/>
            <person name="Boutros M."/>
            <person name="Vingron M."/>
            <person name="Sauer F."/>
            <person name="Hoheisel J.D."/>
            <person name="Paro R."/>
        </authorList>
    </citation>
    <scope>NUCLEOTIDE SEQUENCE</scope>
</reference>
<gene>
    <name evidence="1" type="ORF">HDC10120</name>
</gene>
<dbReference type="EMBL" id="BK002139">
    <property type="protein sequence ID" value="DAA02984.1"/>
    <property type="molecule type" value="Genomic_DNA"/>
</dbReference>
<dbReference type="AlphaFoldDB" id="Q6IL77"/>
<sequence>MAQLLTGAREDLLVKKTHRLGVYFTCLYHPRFLGNINLGLGLSLSSICGLTASEVRRLPMGISPDGLAQDQSSS</sequence>
<accession>Q6IL77</accession>
<organism evidence="1">
    <name type="scientific">Drosophila melanogaster</name>
    <name type="common">Fruit fly</name>
    <dbReference type="NCBI Taxonomy" id="7227"/>
    <lineage>
        <taxon>Eukaryota</taxon>
        <taxon>Metazoa</taxon>
        <taxon>Ecdysozoa</taxon>
        <taxon>Arthropoda</taxon>
        <taxon>Hexapoda</taxon>
        <taxon>Insecta</taxon>
        <taxon>Pterygota</taxon>
        <taxon>Neoptera</taxon>
        <taxon>Endopterygota</taxon>
        <taxon>Diptera</taxon>
        <taxon>Brachycera</taxon>
        <taxon>Muscomorpha</taxon>
        <taxon>Ephydroidea</taxon>
        <taxon>Drosophilidae</taxon>
        <taxon>Drosophila</taxon>
        <taxon>Sophophora</taxon>
    </lineage>
</organism>